<evidence type="ECO:0000313" key="2">
    <source>
        <dbReference type="EMBL" id="KAE8410707.1"/>
    </source>
</evidence>
<accession>A0ABQ6W0P6</accession>
<evidence type="ECO:0000313" key="3">
    <source>
        <dbReference type="Proteomes" id="UP000325395"/>
    </source>
</evidence>
<gene>
    <name evidence="2" type="ORF">BDV36DRAFT_276980</name>
</gene>
<keyword evidence="3" id="KW-1185">Reference proteome</keyword>
<name>A0ABQ6W0P6_9EURO</name>
<proteinExistence type="predicted"/>
<evidence type="ECO:0000256" key="1">
    <source>
        <dbReference type="SAM" id="Phobius"/>
    </source>
</evidence>
<keyword evidence="1" id="KW-1133">Transmembrane helix</keyword>
<dbReference type="Proteomes" id="UP000325395">
    <property type="component" value="Unassembled WGS sequence"/>
</dbReference>
<sequence length="56" mass="6296">MCIVTCHNSGRVTFVAISRSRCEDTMCNSSSILLCFFSFLFFLPFFVSLALSVFSL</sequence>
<dbReference type="EMBL" id="ML735920">
    <property type="protein sequence ID" value="KAE8410707.1"/>
    <property type="molecule type" value="Genomic_DNA"/>
</dbReference>
<feature type="transmembrane region" description="Helical" evidence="1">
    <location>
        <begin position="31"/>
        <end position="54"/>
    </location>
</feature>
<protein>
    <submittedName>
        <fullName evidence="2">Uncharacterized protein</fullName>
    </submittedName>
</protein>
<organism evidence="2 3">
    <name type="scientific">Aspergillus pseudocaelatus</name>
    <dbReference type="NCBI Taxonomy" id="1825620"/>
    <lineage>
        <taxon>Eukaryota</taxon>
        <taxon>Fungi</taxon>
        <taxon>Dikarya</taxon>
        <taxon>Ascomycota</taxon>
        <taxon>Pezizomycotina</taxon>
        <taxon>Eurotiomycetes</taxon>
        <taxon>Eurotiomycetidae</taxon>
        <taxon>Eurotiales</taxon>
        <taxon>Aspergillaceae</taxon>
        <taxon>Aspergillus</taxon>
        <taxon>Aspergillus subgen. Circumdati</taxon>
    </lineage>
</organism>
<keyword evidence="1" id="KW-0812">Transmembrane</keyword>
<keyword evidence="1" id="KW-0472">Membrane</keyword>
<reference evidence="2 3" key="1">
    <citation type="submission" date="2019-04" db="EMBL/GenBank/DDBJ databases">
        <authorList>
            <consortium name="DOE Joint Genome Institute"/>
            <person name="Mondo S."/>
            <person name="Kjaerbolling I."/>
            <person name="Vesth T."/>
            <person name="Frisvad J.C."/>
            <person name="Nybo J.L."/>
            <person name="Theobald S."/>
            <person name="Kildgaard S."/>
            <person name="Isbrandt T."/>
            <person name="Kuo A."/>
            <person name="Sato A."/>
            <person name="Lyhne E.K."/>
            <person name="Kogle M.E."/>
            <person name="Wiebenga A."/>
            <person name="Kun R.S."/>
            <person name="Lubbers R.J."/>
            <person name="Makela M.R."/>
            <person name="Barry K."/>
            <person name="Chovatia M."/>
            <person name="Clum A."/>
            <person name="Daum C."/>
            <person name="Haridas S."/>
            <person name="He G."/>
            <person name="LaButti K."/>
            <person name="Lipzen A."/>
            <person name="Riley R."/>
            <person name="Salamov A."/>
            <person name="Simmons B.A."/>
            <person name="Magnuson J.K."/>
            <person name="Henrissat B."/>
            <person name="Mortensen U.H."/>
            <person name="Larsen T.O."/>
            <person name="Devries R.P."/>
            <person name="Grigoriev I.V."/>
            <person name="Machida M."/>
            <person name="Baker S.E."/>
            <person name="Andersen M.R."/>
            <person name="Cantor M.N."/>
            <person name="Hua S.X."/>
        </authorList>
    </citation>
    <scope>NUCLEOTIDE SEQUENCE [LARGE SCALE GENOMIC DNA]</scope>
    <source>
        <strain evidence="2 3">CBS 117616</strain>
    </source>
</reference>